<organism evidence="4 5">
    <name type="scientific">Microbulbifer celer</name>
    <dbReference type="NCBI Taxonomy" id="435905"/>
    <lineage>
        <taxon>Bacteria</taxon>
        <taxon>Pseudomonadati</taxon>
        <taxon>Pseudomonadota</taxon>
        <taxon>Gammaproteobacteria</taxon>
        <taxon>Cellvibrionales</taxon>
        <taxon>Microbulbiferaceae</taxon>
        <taxon>Microbulbifer</taxon>
    </lineage>
</organism>
<dbReference type="Pfam" id="PF03884">
    <property type="entry name" value="YacG"/>
    <property type="match status" value="1"/>
</dbReference>
<dbReference type="NCBIfam" id="NF001638">
    <property type="entry name" value="PRK00418.1"/>
    <property type="match status" value="1"/>
</dbReference>
<dbReference type="Gene3D" id="3.30.50.10">
    <property type="entry name" value="Erythroid Transcription Factor GATA-1, subunit A"/>
    <property type="match status" value="1"/>
</dbReference>
<keyword evidence="5" id="KW-1185">Reference proteome</keyword>
<evidence type="ECO:0000313" key="5">
    <source>
        <dbReference type="Proteomes" id="UP001597264"/>
    </source>
</evidence>
<sequence length="68" mass="7852">MSDRPTLNCPTCQKIIEWSPENRFRPFCSERCKLIDLGEWASEGHKIPGQAVFDDVMSEELEASKTRH</sequence>
<dbReference type="Proteomes" id="UP001597264">
    <property type="component" value="Unassembled WGS sequence"/>
</dbReference>
<feature type="binding site" evidence="3">
    <location>
        <position position="28"/>
    </location>
    <ligand>
        <name>Zn(2+)</name>
        <dbReference type="ChEBI" id="CHEBI:29105"/>
    </ligand>
</feature>
<gene>
    <name evidence="3 4" type="primary">yacG</name>
    <name evidence="4" type="ORF">ACFQ2X_01370</name>
</gene>
<dbReference type="RefSeq" id="WP_230438012.1">
    <property type="nucleotide sequence ID" value="NZ_CP087715.1"/>
</dbReference>
<comment type="function">
    <text evidence="3">Inhibits all the catalytic activities of DNA gyrase by preventing its interaction with DNA. Acts by binding directly to the C-terminal domain of GyrB, which probably disrupts DNA binding by the gyrase.</text>
</comment>
<dbReference type="InterPro" id="IPR013088">
    <property type="entry name" value="Znf_NHR/GATA"/>
</dbReference>
<dbReference type="PANTHER" id="PTHR36150:SF1">
    <property type="entry name" value="DNA GYRASE INHIBITOR YACG"/>
    <property type="match status" value="1"/>
</dbReference>
<comment type="similarity">
    <text evidence="3">Belongs to the DNA gyrase inhibitor YacG family.</text>
</comment>
<feature type="binding site" evidence="3">
    <location>
        <position position="32"/>
    </location>
    <ligand>
        <name>Zn(2+)</name>
        <dbReference type="ChEBI" id="CHEBI:29105"/>
    </ligand>
</feature>
<protein>
    <recommendedName>
        <fullName evidence="3">DNA gyrase inhibitor YacG</fullName>
    </recommendedName>
</protein>
<evidence type="ECO:0000256" key="3">
    <source>
        <dbReference type="HAMAP-Rule" id="MF_00649"/>
    </source>
</evidence>
<keyword evidence="2 3" id="KW-0862">Zinc</keyword>
<dbReference type="SUPFAM" id="SSF57716">
    <property type="entry name" value="Glucocorticoid receptor-like (DNA-binding domain)"/>
    <property type="match status" value="1"/>
</dbReference>
<accession>A0ABW3U5J6</accession>
<dbReference type="InterPro" id="IPR005584">
    <property type="entry name" value="DNA_gyrase_inhibitor_YacG"/>
</dbReference>
<feature type="binding site" evidence="3">
    <location>
        <position position="9"/>
    </location>
    <ligand>
        <name>Zn(2+)</name>
        <dbReference type="ChEBI" id="CHEBI:29105"/>
    </ligand>
</feature>
<proteinExistence type="inferred from homology"/>
<keyword evidence="1 3" id="KW-0479">Metal-binding</keyword>
<dbReference type="EMBL" id="JBHTLR010000004">
    <property type="protein sequence ID" value="MFD1215236.1"/>
    <property type="molecule type" value="Genomic_DNA"/>
</dbReference>
<comment type="cofactor">
    <cofactor evidence="3">
        <name>Zn(2+)</name>
        <dbReference type="ChEBI" id="CHEBI:29105"/>
    </cofactor>
    <text evidence="3">Binds 1 zinc ion.</text>
</comment>
<evidence type="ECO:0000256" key="1">
    <source>
        <dbReference type="ARBA" id="ARBA00022723"/>
    </source>
</evidence>
<dbReference type="PANTHER" id="PTHR36150">
    <property type="entry name" value="DNA GYRASE INHIBITOR YACG"/>
    <property type="match status" value="1"/>
</dbReference>
<comment type="caution">
    <text evidence="4">The sequence shown here is derived from an EMBL/GenBank/DDBJ whole genome shotgun (WGS) entry which is preliminary data.</text>
</comment>
<comment type="subunit">
    <text evidence="3">Interacts with GyrB.</text>
</comment>
<evidence type="ECO:0000313" key="4">
    <source>
        <dbReference type="EMBL" id="MFD1215236.1"/>
    </source>
</evidence>
<feature type="binding site" evidence="3">
    <location>
        <position position="12"/>
    </location>
    <ligand>
        <name>Zn(2+)</name>
        <dbReference type="ChEBI" id="CHEBI:29105"/>
    </ligand>
</feature>
<reference evidence="5" key="1">
    <citation type="journal article" date="2019" name="Int. J. Syst. Evol. Microbiol.">
        <title>The Global Catalogue of Microorganisms (GCM) 10K type strain sequencing project: providing services to taxonomists for standard genome sequencing and annotation.</title>
        <authorList>
            <consortium name="The Broad Institute Genomics Platform"/>
            <consortium name="The Broad Institute Genome Sequencing Center for Infectious Disease"/>
            <person name="Wu L."/>
            <person name="Ma J."/>
        </authorList>
    </citation>
    <scope>NUCLEOTIDE SEQUENCE [LARGE SCALE GENOMIC DNA]</scope>
    <source>
        <strain evidence="5">CCUG 54356</strain>
    </source>
</reference>
<evidence type="ECO:0000256" key="2">
    <source>
        <dbReference type="ARBA" id="ARBA00022833"/>
    </source>
</evidence>
<dbReference type="HAMAP" id="MF_00649">
    <property type="entry name" value="DNA_gyrase_inhibitor_YacG"/>
    <property type="match status" value="1"/>
</dbReference>
<name>A0ABW3U5J6_9GAMM</name>